<dbReference type="InterPro" id="IPR000515">
    <property type="entry name" value="MetI-like"/>
</dbReference>
<dbReference type="PANTHER" id="PTHR43744:SF6">
    <property type="entry name" value="ABC TRANSPORTER PERMEASE PROTEIN YESQ-RELATED"/>
    <property type="match status" value="1"/>
</dbReference>
<dbReference type="GO" id="GO:0005886">
    <property type="term" value="C:plasma membrane"/>
    <property type="evidence" value="ECO:0007669"/>
    <property type="project" value="UniProtKB-SubCell"/>
</dbReference>
<accession>A0A940P2C9</accession>
<dbReference type="AlphaFoldDB" id="A0A940P2C9"/>
<keyword evidence="5 7" id="KW-1133">Transmembrane helix</keyword>
<comment type="subcellular location">
    <subcellularLocation>
        <location evidence="1 7">Cell membrane</location>
        <topology evidence="1 7">Multi-pass membrane protein</topology>
    </subcellularLocation>
</comment>
<comment type="caution">
    <text evidence="9">The sequence shown here is derived from an EMBL/GenBank/DDBJ whole genome shotgun (WGS) entry which is preliminary data.</text>
</comment>
<dbReference type="GO" id="GO:0055085">
    <property type="term" value="P:transmembrane transport"/>
    <property type="evidence" value="ECO:0007669"/>
    <property type="project" value="InterPro"/>
</dbReference>
<feature type="transmembrane region" description="Helical" evidence="7">
    <location>
        <begin position="9"/>
        <end position="31"/>
    </location>
</feature>
<keyword evidence="10" id="KW-1185">Reference proteome</keyword>
<feature type="transmembrane region" description="Helical" evidence="7">
    <location>
        <begin position="108"/>
        <end position="132"/>
    </location>
</feature>
<name>A0A940P2C9_9ENTE</name>
<dbReference type="CDD" id="cd06261">
    <property type="entry name" value="TM_PBP2"/>
    <property type="match status" value="1"/>
</dbReference>
<evidence type="ECO:0000313" key="9">
    <source>
        <dbReference type="EMBL" id="MBP1040192.1"/>
    </source>
</evidence>
<dbReference type="Pfam" id="PF00528">
    <property type="entry name" value="BPD_transp_1"/>
    <property type="match status" value="1"/>
</dbReference>
<keyword evidence="4 7" id="KW-0812">Transmembrane</keyword>
<dbReference type="Gene3D" id="1.10.3720.10">
    <property type="entry name" value="MetI-like"/>
    <property type="match status" value="1"/>
</dbReference>
<evidence type="ECO:0000256" key="1">
    <source>
        <dbReference type="ARBA" id="ARBA00004651"/>
    </source>
</evidence>
<sequence length="278" mass="31612">MVKTKKQNYVVDGLILLVAILLLYPVFWLIFSSFKPNGDIFKTATELFPREWTLDNFVTGFQGIAGIKFWHYIFNSLRIAIIATIGAVCSSAVISYGFGRIRFKGKGFWFACVLVTMMLPAEIIMVPQYLWFNKLNWVNTLFPVTVPSFFGQAFFIFLMVQFIRGLPVELDEAAKMDGCGRVGIFFRVILPLIKPSLATSAIFSFYWKWEELIGPMLYLTKPEKYTVSIALKQFLDSSSSSNWGAMFAMSVVSLIPVIVIFFMFQKYIVEGISTTGLK</sequence>
<keyword evidence="6 7" id="KW-0472">Membrane</keyword>
<comment type="similarity">
    <text evidence="7">Belongs to the binding-protein-dependent transport system permease family.</text>
</comment>
<dbReference type="InterPro" id="IPR035906">
    <property type="entry name" value="MetI-like_sf"/>
</dbReference>
<organism evidence="9 10">
    <name type="scientific">Vagococcus allomyrinae</name>
    <dbReference type="NCBI Taxonomy" id="2794353"/>
    <lineage>
        <taxon>Bacteria</taxon>
        <taxon>Bacillati</taxon>
        <taxon>Bacillota</taxon>
        <taxon>Bacilli</taxon>
        <taxon>Lactobacillales</taxon>
        <taxon>Enterococcaceae</taxon>
        <taxon>Vagococcus</taxon>
    </lineage>
</organism>
<dbReference type="SUPFAM" id="SSF161098">
    <property type="entry name" value="MetI-like"/>
    <property type="match status" value="1"/>
</dbReference>
<feature type="domain" description="ABC transmembrane type-1" evidence="8">
    <location>
        <begin position="73"/>
        <end position="264"/>
    </location>
</feature>
<feature type="transmembrane region" description="Helical" evidence="7">
    <location>
        <begin position="77"/>
        <end position="96"/>
    </location>
</feature>
<evidence type="ECO:0000256" key="6">
    <source>
        <dbReference type="ARBA" id="ARBA00023136"/>
    </source>
</evidence>
<evidence type="ECO:0000256" key="2">
    <source>
        <dbReference type="ARBA" id="ARBA00022448"/>
    </source>
</evidence>
<dbReference type="EMBL" id="JAEEGA010000002">
    <property type="protein sequence ID" value="MBP1040192.1"/>
    <property type="molecule type" value="Genomic_DNA"/>
</dbReference>
<gene>
    <name evidence="9" type="ORF">I6N95_04115</name>
</gene>
<dbReference type="PROSITE" id="PS50928">
    <property type="entry name" value="ABC_TM1"/>
    <property type="match status" value="1"/>
</dbReference>
<feature type="transmembrane region" description="Helical" evidence="7">
    <location>
        <begin position="243"/>
        <end position="264"/>
    </location>
</feature>
<dbReference type="RefSeq" id="WP_209525084.1">
    <property type="nucleotide sequence ID" value="NZ_JAEEGA010000002.1"/>
</dbReference>
<evidence type="ECO:0000256" key="7">
    <source>
        <dbReference type="RuleBase" id="RU363032"/>
    </source>
</evidence>
<evidence type="ECO:0000259" key="8">
    <source>
        <dbReference type="PROSITE" id="PS50928"/>
    </source>
</evidence>
<evidence type="ECO:0000313" key="10">
    <source>
        <dbReference type="Proteomes" id="UP000674938"/>
    </source>
</evidence>
<protein>
    <submittedName>
        <fullName evidence="9">Carbohydrate ABC transporter permease</fullName>
    </submittedName>
</protein>
<dbReference type="PANTHER" id="PTHR43744">
    <property type="entry name" value="ABC TRANSPORTER PERMEASE PROTEIN MG189-RELATED-RELATED"/>
    <property type="match status" value="1"/>
</dbReference>
<keyword evidence="2 7" id="KW-0813">Transport</keyword>
<feature type="transmembrane region" description="Helical" evidence="7">
    <location>
        <begin position="184"/>
        <end position="207"/>
    </location>
</feature>
<evidence type="ECO:0000256" key="3">
    <source>
        <dbReference type="ARBA" id="ARBA00022475"/>
    </source>
</evidence>
<reference evidence="9" key="1">
    <citation type="submission" date="2020-12" db="EMBL/GenBank/DDBJ databases">
        <title>Vagococcus allomyrinae sp. nov. and Enterococcus lavae sp. nov., isolated from the larvae of Allomyrina dichotoma.</title>
        <authorList>
            <person name="Lee S.D."/>
        </authorList>
    </citation>
    <scope>NUCLEOTIDE SEQUENCE</scope>
    <source>
        <strain evidence="9">BWB3-3</strain>
    </source>
</reference>
<dbReference type="Proteomes" id="UP000674938">
    <property type="component" value="Unassembled WGS sequence"/>
</dbReference>
<evidence type="ECO:0000256" key="5">
    <source>
        <dbReference type="ARBA" id="ARBA00022989"/>
    </source>
</evidence>
<feature type="transmembrane region" description="Helical" evidence="7">
    <location>
        <begin position="144"/>
        <end position="163"/>
    </location>
</feature>
<keyword evidence="3" id="KW-1003">Cell membrane</keyword>
<evidence type="ECO:0000256" key="4">
    <source>
        <dbReference type="ARBA" id="ARBA00022692"/>
    </source>
</evidence>
<proteinExistence type="inferred from homology"/>